<name>A0A0L8ICP0_OCTBM</name>
<dbReference type="Pfam" id="PF23055">
    <property type="entry name" value="DUF7041"/>
    <property type="match status" value="1"/>
</dbReference>
<dbReference type="PANTHER" id="PTHR33327:SF3">
    <property type="entry name" value="RNA-DIRECTED DNA POLYMERASE"/>
    <property type="match status" value="1"/>
</dbReference>
<proteinExistence type="predicted"/>
<evidence type="ECO:0000256" key="1">
    <source>
        <dbReference type="SAM" id="MobiDB-lite"/>
    </source>
</evidence>
<dbReference type="InterPro" id="IPR055469">
    <property type="entry name" value="DUF7041"/>
</dbReference>
<feature type="domain" description="DUF7041" evidence="2">
    <location>
        <begin position="11"/>
        <end position="87"/>
    </location>
</feature>
<evidence type="ECO:0000259" key="2">
    <source>
        <dbReference type="Pfam" id="PF23055"/>
    </source>
</evidence>
<gene>
    <name evidence="3" type="ORF">OCBIM_22022841mg</name>
</gene>
<sequence>MTFQAAITWRIPPFWTHDPALWFHHIEAQFSSHRVLSDASRLSHVIGSLSPEIMNVVRDLIMAPHGSVSYNTFKTTLINRSSEQLHQLLTSEELSDRTPSQFLRKMKQLLGDESLPDKVFKQLFLQRLPSNTQVVLASIRESTSIEELAELADKIAVVPHRFSTASTVTPAAPTTNPFLSPTSSSEIADLRSLMTQQAAQIQTLTTQIQTLSLGNQRRSSSRAHRYGRRSRSPSATRNSHDTCWYHRKFGIQARKCTTPCSFTSPSSGNGTAGN</sequence>
<dbReference type="EMBL" id="KQ416076">
    <property type="protein sequence ID" value="KOF98795.1"/>
    <property type="molecule type" value="Genomic_DNA"/>
</dbReference>
<reference evidence="3" key="1">
    <citation type="submission" date="2015-07" db="EMBL/GenBank/DDBJ databases">
        <title>MeaNS - Measles Nucleotide Surveillance Program.</title>
        <authorList>
            <person name="Tran T."/>
            <person name="Druce J."/>
        </authorList>
    </citation>
    <scope>NUCLEOTIDE SEQUENCE</scope>
    <source>
        <strain evidence="3">UCB-OBI-ISO-001</strain>
        <tissue evidence="3">Gonad</tissue>
    </source>
</reference>
<dbReference type="PANTHER" id="PTHR33327">
    <property type="entry name" value="ENDONUCLEASE"/>
    <property type="match status" value="1"/>
</dbReference>
<feature type="compositionally biased region" description="Basic residues" evidence="1">
    <location>
        <begin position="219"/>
        <end position="231"/>
    </location>
</feature>
<dbReference type="OrthoDB" id="6159822at2759"/>
<organism evidence="3">
    <name type="scientific">Octopus bimaculoides</name>
    <name type="common">California two-spotted octopus</name>
    <dbReference type="NCBI Taxonomy" id="37653"/>
    <lineage>
        <taxon>Eukaryota</taxon>
        <taxon>Metazoa</taxon>
        <taxon>Spiralia</taxon>
        <taxon>Lophotrochozoa</taxon>
        <taxon>Mollusca</taxon>
        <taxon>Cephalopoda</taxon>
        <taxon>Coleoidea</taxon>
        <taxon>Octopodiformes</taxon>
        <taxon>Octopoda</taxon>
        <taxon>Incirrata</taxon>
        <taxon>Octopodidae</taxon>
        <taxon>Octopus</taxon>
    </lineage>
</organism>
<dbReference type="AlphaFoldDB" id="A0A0L8ICP0"/>
<protein>
    <recommendedName>
        <fullName evidence="2">DUF7041 domain-containing protein</fullName>
    </recommendedName>
</protein>
<evidence type="ECO:0000313" key="3">
    <source>
        <dbReference type="EMBL" id="KOF98795.1"/>
    </source>
</evidence>
<accession>A0A0L8ICP0</accession>
<feature type="region of interest" description="Disordered" evidence="1">
    <location>
        <begin position="212"/>
        <end position="239"/>
    </location>
</feature>
<dbReference type="STRING" id="37653.A0A0L8ICP0"/>